<dbReference type="CDD" id="cd06701">
    <property type="entry name" value="PDZ4_Scribble-like"/>
    <property type="match status" value="1"/>
</dbReference>
<dbReference type="RefSeq" id="XP_014679096.1">
    <property type="nucleotide sequence ID" value="XM_014823610.1"/>
</dbReference>
<protein>
    <submittedName>
        <fullName evidence="3">Protein scribble homolog</fullName>
    </submittedName>
</protein>
<evidence type="ECO:0000313" key="2">
    <source>
        <dbReference type="Proteomes" id="UP000695022"/>
    </source>
</evidence>
<feature type="domain" description="PDZ" evidence="1">
    <location>
        <begin position="14"/>
        <end position="103"/>
    </location>
</feature>
<dbReference type="PROSITE" id="PS50106">
    <property type="entry name" value="PDZ"/>
    <property type="match status" value="2"/>
</dbReference>
<gene>
    <name evidence="3" type="primary">LOC106818943</name>
</gene>
<name>A0ABM1F3S5_PRICU</name>
<dbReference type="SMART" id="SM00228">
    <property type="entry name" value="PDZ"/>
    <property type="match status" value="2"/>
</dbReference>
<dbReference type="Pfam" id="PF00595">
    <property type="entry name" value="PDZ"/>
    <property type="match status" value="2"/>
</dbReference>
<organism evidence="2 3">
    <name type="scientific">Priapulus caudatus</name>
    <name type="common">Priapulid worm</name>
    <dbReference type="NCBI Taxonomy" id="37621"/>
    <lineage>
        <taxon>Eukaryota</taxon>
        <taxon>Metazoa</taxon>
        <taxon>Ecdysozoa</taxon>
        <taxon>Scalidophora</taxon>
        <taxon>Priapulida</taxon>
        <taxon>Priapulimorpha</taxon>
        <taxon>Priapulimorphida</taxon>
        <taxon>Priapulidae</taxon>
        <taxon>Priapulus</taxon>
    </lineage>
</organism>
<dbReference type="InterPro" id="IPR050614">
    <property type="entry name" value="Synaptic_Scaffolding_LAP-MAGUK"/>
</dbReference>
<dbReference type="PANTHER" id="PTHR23119">
    <property type="entry name" value="DISCS LARGE"/>
    <property type="match status" value="1"/>
</dbReference>
<dbReference type="SUPFAM" id="SSF50156">
    <property type="entry name" value="PDZ domain-like"/>
    <property type="match status" value="2"/>
</dbReference>
<sequence>MNHLDPQDYYKVEEIILQKAGGPLGFSIVGGVDHSSHPFGLEEPGIFISKIVPGGSASQTKLRIGDRILSVNGIDLTKATHQDAVMALVSPVQSIALQAQHDPPPKGLQEMKIRKAPGENLGISIKGGAHSHPGNPLDRTDEGVFVSRINPVGAVHRDRRLRLGMRILEVNGQSLLGASHQEAVRALRSVGDAMFIMVCEGYDPAEAEKVNPEFGVLHRSKSDSVSSIDRADYEEELIRRVGAR</sequence>
<accession>A0ABM1F3S5</accession>
<evidence type="ECO:0000313" key="3">
    <source>
        <dbReference type="RefSeq" id="XP_014679096.1"/>
    </source>
</evidence>
<dbReference type="CDD" id="cd06702">
    <property type="entry name" value="PDZ3_Scribble-like"/>
    <property type="match status" value="1"/>
</dbReference>
<keyword evidence="2" id="KW-1185">Reference proteome</keyword>
<dbReference type="GeneID" id="106818943"/>
<dbReference type="Proteomes" id="UP000695022">
    <property type="component" value="Unplaced"/>
</dbReference>
<feature type="non-terminal residue" evidence="3">
    <location>
        <position position="244"/>
    </location>
</feature>
<proteinExistence type="predicted"/>
<dbReference type="InterPro" id="IPR036034">
    <property type="entry name" value="PDZ_sf"/>
</dbReference>
<feature type="domain" description="PDZ" evidence="1">
    <location>
        <begin position="110"/>
        <end position="202"/>
    </location>
</feature>
<reference evidence="3" key="1">
    <citation type="submission" date="2025-08" db="UniProtKB">
        <authorList>
            <consortium name="RefSeq"/>
        </authorList>
    </citation>
    <scope>IDENTIFICATION</scope>
</reference>
<evidence type="ECO:0000259" key="1">
    <source>
        <dbReference type="PROSITE" id="PS50106"/>
    </source>
</evidence>
<dbReference type="PANTHER" id="PTHR23119:SF44">
    <property type="entry name" value="PROTEIN LAP4"/>
    <property type="match status" value="1"/>
</dbReference>
<dbReference type="InterPro" id="IPR001478">
    <property type="entry name" value="PDZ"/>
</dbReference>
<dbReference type="Gene3D" id="2.30.42.10">
    <property type="match status" value="2"/>
</dbReference>